<evidence type="ECO:0000313" key="1">
    <source>
        <dbReference type="EMBL" id="PKC59635.1"/>
    </source>
</evidence>
<reference evidence="1 2" key="2">
    <citation type="submission" date="2017-10" db="EMBL/GenBank/DDBJ databases">
        <title>Genome analyses suggest a sexual origin of heterokaryosis in a supposedly ancient asexual fungus.</title>
        <authorList>
            <person name="Corradi N."/>
            <person name="Sedzielewska K."/>
            <person name="Noel J."/>
            <person name="Charron P."/>
            <person name="Farinelli L."/>
            <person name="Marton T."/>
            <person name="Kruger M."/>
            <person name="Pelin A."/>
            <person name="Brachmann A."/>
            <person name="Corradi N."/>
        </authorList>
    </citation>
    <scope>NUCLEOTIDE SEQUENCE [LARGE SCALE GENOMIC DNA]</scope>
    <source>
        <strain evidence="1 2">A1</strain>
    </source>
</reference>
<dbReference type="AlphaFoldDB" id="A0A2N0R8M8"/>
<dbReference type="VEuPathDB" id="FungiDB:FUN_006342"/>
<dbReference type="Proteomes" id="UP000232688">
    <property type="component" value="Unassembled WGS sequence"/>
</dbReference>
<accession>A0A2N0R8M8</accession>
<gene>
    <name evidence="1" type="ORF">RhiirA1_469146</name>
</gene>
<reference evidence="1 2" key="1">
    <citation type="submission" date="2017-10" db="EMBL/GenBank/DDBJ databases">
        <title>Extensive intraspecific genome diversity in a model arbuscular mycorrhizal fungus.</title>
        <authorList>
            <person name="Chen E.C.H."/>
            <person name="Morin E."/>
            <person name="Baudet D."/>
            <person name="Noel J."/>
            <person name="Ndikumana S."/>
            <person name="Charron P."/>
            <person name="St-Onge C."/>
            <person name="Giorgi J."/>
            <person name="Grigoriev I.V."/>
            <person name="Roux C."/>
            <person name="Martin F.M."/>
            <person name="Corradi N."/>
        </authorList>
    </citation>
    <scope>NUCLEOTIDE SEQUENCE [LARGE SCALE GENOMIC DNA]</scope>
    <source>
        <strain evidence="1 2">A1</strain>
    </source>
</reference>
<dbReference type="EMBL" id="LLXH01001290">
    <property type="protein sequence ID" value="PKC59635.1"/>
    <property type="molecule type" value="Genomic_DNA"/>
</dbReference>
<comment type="caution">
    <text evidence="1">The sequence shown here is derived from an EMBL/GenBank/DDBJ whole genome shotgun (WGS) entry which is preliminary data.</text>
</comment>
<organism evidence="1 2">
    <name type="scientific">Rhizophagus irregularis</name>
    <dbReference type="NCBI Taxonomy" id="588596"/>
    <lineage>
        <taxon>Eukaryota</taxon>
        <taxon>Fungi</taxon>
        <taxon>Fungi incertae sedis</taxon>
        <taxon>Mucoromycota</taxon>
        <taxon>Glomeromycotina</taxon>
        <taxon>Glomeromycetes</taxon>
        <taxon>Glomerales</taxon>
        <taxon>Glomeraceae</taxon>
        <taxon>Rhizophagus</taxon>
    </lineage>
</organism>
<sequence>MACSKFFSGDLPELTNEIIQYFRNDFSTLHSCILVNRLWCRLAIPSLWEDPFSKGYPKNYHFIDIYLHKLNDDDKIKLNEYGINTEVLPSNILFNYSSYIKCLNTYRVRSTIETWAINAMVSNFDAVLKLSSFIFISLIKIFIKNEATLYTFEFRLLYDKDLSSYVCFNSAFQLILQNPNFICNVKNLKIYLNSYSDLSLFMKCFYYNCRSISSLYVHSLIDDPVEKGLSNLINSQQNLKIIHIDCSNNSLKNFQISNCSNTLKTIIFHKTYLEYLGINFNEIFDQLNVLDSIHILYCYSLSSTIIHQIINLTKPFKLRSLFMDRSSILQIDLLILLLQKSGNYLENIGFRSSINNNYKLQAFKLVKIHCNKIKFIDLQGFDDKNIFSALNLIENIQQNLNYLSICLSKFGLYQSDNLSSLILQNLGQILPNRLEYLSLDLKININDLKVFFNNSQCVFIRRFLIREKTHQDSEIILSCIKQYVMKEKRVAYLATDSIPIGSNDVEEFKVHGIQVMRYDQLHIQVYDFINELG</sequence>
<dbReference type="VEuPathDB" id="FungiDB:RhiirA1_469146"/>
<dbReference type="VEuPathDB" id="FungiDB:RhiirFUN_010199"/>
<evidence type="ECO:0000313" key="2">
    <source>
        <dbReference type="Proteomes" id="UP000232688"/>
    </source>
</evidence>
<protein>
    <recommendedName>
        <fullName evidence="3">F-box domain-containing protein</fullName>
    </recommendedName>
</protein>
<name>A0A2N0R8M8_9GLOM</name>
<proteinExistence type="predicted"/>
<evidence type="ECO:0008006" key="3">
    <source>
        <dbReference type="Google" id="ProtNLM"/>
    </source>
</evidence>